<dbReference type="RefSeq" id="XP_067695222.1">
    <property type="nucleotide sequence ID" value="XM_067838836.1"/>
</dbReference>
<accession>A0A836HUQ0</accession>
<evidence type="ECO:0000313" key="1">
    <source>
        <dbReference type="EMBL" id="KAG5484596.1"/>
    </source>
</evidence>
<evidence type="ECO:0008006" key="4">
    <source>
        <dbReference type="Google" id="ProtNLM"/>
    </source>
</evidence>
<organism evidence="2 3">
    <name type="scientific">Leishmania enriettii</name>
    <dbReference type="NCBI Taxonomy" id="5663"/>
    <lineage>
        <taxon>Eukaryota</taxon>
        <taxon>Discoba</taxon>
        <taxon>Euglenozoa</taxon>
        <taxon>Kinetoplastea</taxon>
        <taxon>Metakinetoplastina</taxon>
        <taxon>Trypanosomatida</taxon>
        <taxon>Trypanosomatidae</taxon>
        <taxon>Leishmaniinae</taxon>
        <taxon>Leishmania</taxon>
    </lineage>
</organism>
<dbReference type="EMBL" id="JAFHKP010000009">
    <property type="protein sequence ID" value="KAG5484596.1"/>
    <property type="molecule type" value="Genomic_DNA"/>
</dbReference>
<dbReference type="OrthoDB" id="259927at2759"/>
<dbReference type="GeneID" id="94174346"/>
<sequence>MEALKSVKIANTSASGKLPEWATATLTTIDLSSNEMGGTLAASWAEMANLATVDITGNCFCGCVPESRKRKDVLESAVAKIGGKLIADDCAISNVCTGESEKCPEKGNAVTGPTQTAAATALLCVAAGVAAALAL</sequence>
<reference evidence="2 3" key="1">
    <citation type="submission" date="2021-02" db="EMBL/GenBank/DDBJ databases">
        <title>Leishmania (Mundinia) enrietti genome sequencing and assembly.</title>
        <authorList>
            <person name="Almutairi H."/>
            <person name="Gatherer D."/>
        </authorList>
    </citation>
    <scope>NUCLEOTIDE SEQUENCE [LARGE SCALE GENOMIC DNA]</scope>
    <source>
        <strain evidence="2">CUR178</strain>
    </source>
</reference>
<dbReference type="AlphaFoldDB" id="A0A836HUQ0"/>
<keyword evidence="3" id="KW-1185">Reference proteome</keyword>
<evidence type="ECO:0000313" key="3">
    <source>
        <dbReference type="Proteomes" id="UP000674179"/>
    </source>
</evidence>
<dbReference type="KEGG" id="lenr:94174346"/>
<gene>
    <name evidence="1" type="ORF">CUR178_07187</name>
    <name evidence="2" type="ORF">CUR178_07192</name>
</gene>
<protein>
    <recommendedName>
        <fullName evidence="4">Surface antigen-like protein</fullName>
    </recommendedName>
</protein>
<proteinExistence type="predicted"/>
<dbReference type="SUPFAM" id="SSF52058">
    <property type="entry name" value="L domain-like"/>
    <property type="match status" value="1"/>
</dbReference>
<evidence type="ECO:0000313" key="2">
    <source>
        <dbReference type="EMBL" id="KAG5484601.1"/>
    </source>
</evidence>
<dbReference type="Gene3D" id="3.80.10.10">
    <property type="entry name" value="Ribonuclease Inhibitor"/>
    <property type="match status" value="1"/>
</dbReference>
<comment type="caution">
    <text evidence="2">The sequence shown here is derived from an EMBL/GenBank/DDBJ whole genome shotgun (WGS) entry which is preliminary data.</text>
</comment>
<name>A0A836HUQ0_LEIEN</name>
<dbReference type="EMBL" id="JAFHKP010000009">
    <property type="protein sequence ID" value="KAG5484601.1"/>
    <property type="molecule type" value="Genomic_DNA"/>
</dbReference>
<dbReference type="Proteomes" id="UP000674179">
    <property type="component" value="Chromosome 9"/>
</dbReference>
<dbReference type="InterPro" id="IPR032675">
    <property type="entry name" value="LRR_dom_sf"/>
</dbReference>